<comment type="caution">
    <text evidence="1">The sequence shown here is derived from an EMBL/GenBank/DDBJ whole genome shotgun (WGS) entry which is preliminary data.</text>
</comment>
<feature type="non-terminal residue" evidence="1">
    <location>
        <position position="81"/>
    </location>
</feature>
<feature type="non-terminal residue" evidence="1">
    <location>
        <position position="1"/>
    </location>
</feature>
<keyword evidence="2" id="KW-1185">Reference proteome</keyword>
<sequence>RTPRRAAASIALHARPVPHQREVAALRAHLAFVALGLRFGATARGVSDTIEGAVALKQEVSHDLSPTEKLEALQTWSKPGT</sequence>
<organism evidence="1 2">
    <name type="scientific">Bradyrhizobium uaiense</name>
    <dbReference type="NCBI Taxonomy" id="2594946"/>
    <lineage>
        <taxon>Bacteria</taxon>
        <taxon>Pseudomonadati</taxon>
        <taxon>Pseudomonadota</taxon>
        <taxon>Alphaproteobacteria</taxon>
        <taxon>Hyphomicrobiales</taxon>
        <taxon>Nitrobacteraceae</taxon>
        <taxon>Bradyrhizobium</taxon>
    </lineage>
</organism>
<name>A0A6P1BYG7_9BRAD</name>
<accession>A0A6P1BYG7</accession>
<gene>
    <name evidence="1" type="ORF">FNJ47_48510</name>
</gene>
<protein>
    <submittedName>
        <fullName evidence="1">Uncharacterized protein</fullName>
    </submittedName>
</protein>
<reference evidence="1 2" key="1">
    <citation type="journal article" date="2020" name="Arch. Microbiol.">
        <title>Bradyrhizobium uaiense sp. nov., a new highly efficient cowpea symbiont.</title>
        <authorList>
            <person name="Cabral Michel D."/>
            <person name="Azarias Guimaraes A."/>
            <person name="Martins da Costa E."/>
            <person name="Soares de Carvalho T."/>
            <person name="Balsanelli E."/>
            <person name="Willems A."/>
            <person name="Maltempi de Souza E."/>
            <person name="de Souza Moreira F.M."/>
        </authorList>
    </citation>
    <scope>NUCLEOTIDE SEQUENCE [LARGE SCALE GENOMIC DNA]</scope>
    <source>
        <strain evidence="1 2">UFLA 03-164</strain>
    </source>
</reference>
<evidence type="ECO:0000313" key="1">
    <source>
        <dbReference type="EMBL" id="NEV03194.1"/>
    </source>
</evidence>
<dbReference type="EMBL" id="VKHP01000912">
    <property type="protein sequence ID" value="NEV03194.1"/>
    <property type="molecule type" value="Genomic_DNA"/>
</dbReference>
<evidence type="ECO:0000313" key="2">
    <source>
        <dbReference type="Proteomes" id="UP000468531"/>
    </source>
</evidence>
<dbReference type="RefSeq" id="WP_163163737.1">
    <property type="nucleotide sequence ID" value="NZ_VKHP01000912.1"/>
</dbReference>
<dbReference type="Proteomes" id="UP000468531">
    <property type="component" value="Unassembled WGS sequence"/>
</dbReference>
<proteinExistence type="predicted"/>
<dbReference type="AlphaFoldDB" id="A0A6P1BYG7"/>